<dbReference type="Gene3D" id="1.10.10.10">
    <property type="entry name" value="Winged helix-like DNA-binding domain superfamily/Winged helix DNA-binding domain"/>
    <property type="match status" value="1"/>
</dbReference>
<dbReference type="PANTHER" id="PTHR44846:SF1">
    <property type="entry name" value="MANNOSYL-D-GLYCERATE TRANSPORT_METABOLISM SYSTEM REPRESSOR MNGR-RELATED"/>
    <property type="match status" value="1"/>
</dbReference>
<dbReference type="InterPro" id="IPR011663">
    <property type="entry name" value="UTRA"/>
</dbReference>
<evidence type="ECO:0000256" key="3">
    <source>
        <dbReference type="ARBA" id="ARBA00023163"/>
    </source>
</evidence>
<dbReference type="GO" id="GO:0003677">
    <property type="term" value="F:DNA binding"/>
    <property type="evidence" value="ECO:0007669"/>
    <property type="project" value="UniProtKB-KW"/>
</dbReference>
<dbReference type="InterPro" id="IPR000524">
    <property type="entry name" value="Tscrpt_reg_HTH_GntR"/>
</dbReference>
<keyword evidence="1" id="KW-0805">Transcription regulation</keyword>
<accession>A0A0D6B449</accession>
<dbReference type="Pfam" id="PF07702">
    <property type="entry name" value="UTRA"/>
    <property type="match status" value="1"/>
</dbReference>
<dbReference type="Gene3D" id="3.40.1410.10">
    <property type="entry name" value="Chorismate lyase-like"/>
    <property type="match status" value="1"/>
</dbReference>
<dbReference type="GO" id="GO:0045892">
    <property type="term" value="P:negative regulation of DNA-templated transcription"/>
    <property type="evidence" value="ECO:0007669"/>
    <property type="project" value="TreeGrafter"/>
</dbReference>
<dbReference type="KEGG" id="rsu:NHU_02668"/>
<dbReference type="EMBL" id="AP014800">
    <property type="protein sequence ID" value="BAQ69816.1"/>
    <property type="molecule type" value="Genomic_DNA"/>
</dbReference>
<organism evidence="5 6">
    <name type="scientific">Rhodovulum sulfidophilum</name>
    <name type="common">Rhodobacter sulfidophilus</name>
    <dbReference type="NCBI Taxonomy" id="35806"/>
    <lineage>
        <taxon>Bacteria</taxon>
        <taxon>Pseudomonadati</taxon>
        <taxon>Pseudomonadota</taxon>
        <taxon>Alphaproteobacteria</taxon>
        <taxon>Rhodobacterales</taxon>
        <taxon>Paracoccaceae</taxon>
        <taxon>Rhodovulum</taxon>
    </lineage>
</organism>
<evidence type="ECO:0000313" key="6">
    <source>
        <dbReference type="Proteomes" id="UP000064912"/>
    </source>
</evidence>
<dbReference type="InterPro" id="IPR050679">
    <property type="entry name" value="Bact_HTH_transcr_reg"/>
</dbReference>
<dbReference type="InterPro" id="IPR028978">
    <property type="entry name" value="Chorismate_lyase_/UTRA_dom_sf"/>
</dbReference>
<dbReference type="NCBIfam" id="TIGR02325">
    <property type="entry name" value="C_P_lyase_phnF"/>
    <property type="match status" value="1"/>
</dbReference>
<evidence type="ECO:0000256" key="2">
    <source>
        <dbReference type="ARBA" id="ARBA00023125"/>
    </source>
</evidence>
<dbReference type="GO" id="GO:0003700">
    <property type="term" value="F:DNA-binding transcription factor activity"/>
    <property type="evidence" value="ECO:0007669"/>
    <property type="project" value="InterPro"/>
</dbReference>
<dbReference type="PATRIC" id="fig|35806.4.peg.2747"/>
<feature type="domain" description="HTH gntR-type" evidence="4">
    <location>
        <begin position="4"/>
        <end position="72"/>
    </location>
</feature>
<dbReference type="eggNOG" id="COG2188">
    <property type="taxonomic scope" value="Bacteria"/>
</dbReference>
<sequence length="240" mass="25647">MPPTALWRSIAATLRNEIAAGSYRPGDKLPSEADLAHRFGVNRHTVRRALADLAGARLVQARRGAGVYVAARPTDYPLGRRVRFQQNLAAAGQSAERKALLHATRAADRREAEALGLSDGAPVHVYEGISLADGSPLALFRSVFPAERFPDLPSALAETASVTAALARAGVTDYTRASTRITAKRATPTQALHLELHPGDPILRSVSVNVDTAGRAVEYGRTWFAGDRVSLIVTDDPPEG</sequence>
<evidence type="ECO:0000256" key="1">
    <source>
        <dbReference type="ARBA" id="ARBA00023015"/>
    </source>
</evidence>
<protein>
    <submittedName>
        <fullName evidence="5">Phosphonates metabolism transcriptional regulator PhnF</fullName>
    </submittedName>
</protein>
<dbReference type="Proteomes" id="UP000064912">
    <property type="component" value="Chromosome"/>
</dbReference>
<keyword evidence="2" id="KW-0238">DNA-binding</keyword>
<gene>
    <name evidence="5" type="primary">phnF</name>
    <name evidence="5" type="ORF">NHU_02668</name>
</gene>
<dbReference type="Pfam" id="PF00392">
    <property type="entry name" value="GntR"/>
    <property type="match status" value="1"/>
</dbReference>
<dbReference type="CDD" id="cd07377">
    <property type="entry name" value="WHTH_GntR"/>
    <property type="match status" value="1"/>
</dbReference>
<dbReference type="InterPro" id="IPR036390">
    <property type="entry name" value="WH_DNA-bd_sf"/>
</dbReference>
<dbReference type="PROSITE" id="PS50949">
    <property type="entry name" value="HTH_GNTR"/>
    <property type="match status" value="1"/>
</dbReference>
<proteinExistence type="predicted"/>
<dbReference type="SMART" id="SM00345">
    <property type="entry name" value="HTH_GNTR"/>
    <property type="match status" value="1"/>
</dbReference>
<evidence type="ECO:0000259" key="4">
    <source>
        <dbReference type="PROSITE" id="PS50949"/>
    </source>
</evidence>
<dbReference type="SUPFAM" id="SSF46785">
    <property type="entry name" value="Winged helix' DNA-binding domain"/>
    <property type="match status" value="1"/>
</dbReference>
<dbReference type="AlphaFoldDB" id="A0A0D6B449"/>
<reference evidence="5 6" key="1">
    <citation type="submission" date="2015-02" db="EMBL/GenBank/DDBJ databases">
        <title>Genome sequene of Rhodovulum sulfidophilum DSM 2351.</title>
        <authorList>
            <person name="Nagao N."/>
        </authorList>
    </citation>
    <scope>NUCLEOTIDE SEQUENCE [LARGE SCALE GENOMIC DNA]</scope>
    <source>
        <strain evidence="5 6">DSM 2351</strain>
    </source>
</reference>
<dbReference type="SMART" id="SM00866">
    <property type="entry name" value="UTRA"/>
    <property type="match status" value="1"/>
</dbReference>
<dbReference type="PANTHER" id="PTHR44846">
    <property type="entry name" value="MANNOSYL-D-GLYCERATE TRANSPORT/METABOLISM SYSTEM REPRESSOR MNGR-RELATED"/>
    <property type="match status" value="1"/>
</dbReference>
<dbReference type="SUPFAM" id="SSF64288">
    <property type="entry name" value="Chorismate lyase-like"/>
    <property type="match status" value="1"/>
</dbReference>
<dbReference type="InterPro" id="IPR036388">
    <property type="entry name" value="WH-like_DNA-bd_sf"/>
</dbReference>
<evidence type="ECO:0000313" key="5">
    <source>
        <dbReference type="EMBL" id="BAQ69816.1"/>
    </source>
</evidence>
<keyword evidence="3" id="KW-0804">Transcription</keyword>
<dbReference type="PRINTS" id="PR00035">
    <property type="entry name" value="HTHGNTR"/>
</dbReference>
<dbReference type="InterPro" id="IPR012702">
    <property type="entry name" value="CP_lyase_PhnF"/>
</dbReference>
<name>A0A0D6B449_RHOSU</name>